<dbReference type="Proteomes" id="UP000008632">
    <property type="component" value="Chromosome"/>
</dbReference>
<dbReference type="STRING" id="743721.Psesu_1154"/>
<organism evidence="1 2">
    <name type="scientific">Pseudoxanthomonas suwonensis (strain 11-1)</name>
    <dbReference type="NCBI Taxonomy" id="743721"/>
    <lineage>
        <taxon>Bacteria</taxon>
        <taxon>Pseudomonadati</taxon>
        <taxon>Pseudomonadota</taxon>
        <taxon>Gammaproteobacteria</taxon>
        <taxon>Lysobacterales</taxon>
        <taxon>Lysobacteraceae</taxon>
        <taxon>Pseudoxanthomonas</taxon>
    </lineage>
</organism>
<proteinExistence type="predicted"/>
<dbReference type="EMBL" id="CP002446">
    <property type="protein sequence ID" value="ADV27004.1"/>
    <property type="molecule type" value="Genomic_DNA"/>
</dbReference>
<keyword evidence="2" id="KW-1185">Reference proteome</keyword>
<sequence>MANVRELLGRLNQQTIRYDVGRGGIAELTNQDIAAALAFVEPGLGRELLEACWWPDGAALRRKQLRDQVLALVQPELRRQCRALEEARIDVGIAKACIGWGGAATAEQARELERATARLERAAAECWPRTTLESLPTLAQAVIREIAHPNLCSDCEGRGHRVAGELVVACIACSGHGITPMSDRKRAAAIGRDESTYRQTWRGVYQWLLVRMRDAESQAAAQLAAALSRAA</sequence>
<reference evidence="1 2" key="1">
    <citation type="submission" date="2011-01" db="EMBL/GenBank/DDBJ databases">
        <title>Complete sequence of Pseudoxanthomonas suwonensis 11-1.</title>
        <authorList>
            <consortium name="US DOE Joint Genome Institute"/>
            <person name="Lucas S."/>
            <person name="Copeland A."/>
            <person name="Lapidus A."/>
            <person name="Cheng J.-F."/>
            <person name="Goodwin L."/>
            <person name="Pitluck S."/>
            <person name="Teshima H."/>
            <person name="Detter J.C."/>
            <person name="Han C."/>
            <person name="Tapia R."/>
            <person name="Land M."/>
            <person name="Hauser L."/>
            <person name="Kyrpides N."/>
            <person name="Ivanova N."/>
            <person name="Ovchinnikova G."/>
            <person name="Siebers A.K."/>
            <person name="Allgaier M."/>
            <person name="Thelen M.P."/>
            <person name="Hugenholtz P."/>
            <person name="Gladden J."/>
            <person name="Woyke T."/>
        </authorList>
    </citation>
    <scope>NUCLEOTIDE SEQUENCE [LARGE SCALE GENOMIC DNA]</scope>
    <source>
        <strain evidence="2">11-1</strain>
    </source>
</reference>
<dbReference type="OrthoDB" id="5955872at2"/>
<dbReference type="AlphaFoldDB" id="E6WS55"/>
<name>E6WS55_PSEUU</name>
<evidence type="ECO:0000313" key="1">
    <source>
        <dbReference type="EMBL" id="ADV27004.1"/>
    </source>
</evidence>
<protein>
    <submittedName>
        <fullName evidence="1">Uncharacterized protein</fullName>
    </submittedName>
</protein>
<gene>
    <name evidence="1" type="ordered locus">Psesu_1154</name>
</gene>
<dbReference type="eggNOG" id="COG0484">
    <property type="taxonomic scope" value="Bacteria"/>
</dbReference>
<dbReference type="HOGENOM" id="CLU_1156022_0_0_6"/>
<dbReference type="InterPro" id="IPR038500">
    <property type="entry name" value="Antitermination_sf"/>
</dbReference>
<accession>E6WS55</accession>
<evidence type="ECO:0000313" key="2">
    <source>
        <dbReference type="Proteomes" id="UP000008632"/>
    </source>
</evidence>
<dbReference type="Gene3D" id="1.10.274.110">
    <property type="match status" value="1"/>
</dbReference>
<dbReference type="KEGG" id="psu:Psesu_1154"/>
<dbReference type="RefSeq" id="WP_013534833.1">
    <property type="nucleotide sequence ID" value="NC_014924.1"/>
</dbReference>